<dbReference type="Proteomes" id="UP001054821">
    <property type="component" value="Chromosome 5"/>
</dbReference>
<gene>
    <name evidence="1" type="ORF">L3X38_026529</name>
</gene>
<reference evidence="1 2" key="1">
    <citation type="journal article" date="2022" name="G3 (Bethesda)">
        <title>Whole-genome sequence and methylome profiling of the almond [Prunus dulcis (Mill.) D.A. Webb] cultivar 'Nonpareil'.</title>
        <authorList>
            <person name="D'Amico-Willman K.M."/>
            <person name="Ouma W.Z."/>
            <person name="Meulia T."/>
            <person name="Sideli G.M."/>
            <person name="Gradziel T.M."/>
            <person name="Fresnedo-Ramirez J."/>
        </authorList>
    </citation>
    <scope>NUCLEOTIDE SEQUENCE [LARGE SCALE GENOMIC DNA]</scope>
    <source>
        <strain evidence="1">Clone GOH B32 T37-40</strain>
    </source>
</reference>
<dbReference type="EMBL" id="JAJFAZ020000005">
    <property type="protein sequence ID" value="KAI5327133.1"/>
    <property type="molecule type" value="Genomic_DNA"/>
</dbReference>
<protein>
    <submittedName>
        <fullName evidence="1">Uncharacterized protein</fullName>
    </submittedName>
</protein>
<evidence type="ECO:0000313" key="2">
    <source>
        <dbReference type="Proteomes" id="UP001054821"/>
    </source>
</evidence>
<organism evidence="1 2">
    <name type="scientific">Prunus dulcis</name>
    <name type="common">Almond</name>
    <name type="synonym">Amygdalus dulcis</name>
    <dbReference type="NCBI Taxonomy" id="3755"/>
    <lineage>
        <taxon>Eukaryota</taxon>
        <taxon>Viridiplantae</taxon>
        <taxon>Streptophyta</taxon>
        <taxon>Embryophyta</taxon>
        <taxon>Tracheophyta</taxon>
        <taxon>Spermatophyta</taxon>
        <taxon>Magnoliopsida</taxon>
        <taxon>eudicotyledons</taxon>
        <taxon>Gunneridae</taxon>
        <taxon>Pentapetalae</taxon>
        <taxon>rosids</taxon>
        <taxon>fabids</taxon>
        <taxon>Rosales</taxon>
        <taxon>Rosaceae</taxon>
        <taxon>Amygdaloideae</taxon>
        <taxon>Amygdaleae</taxon>
        <taxon>Prunus</taxon>
    </lineage>
</organism>
<evidence type="ECO:0000313" key="1">
    <source>
        <dbReference type="EMBL" id="KAI5327133.1"/>
    </source>
</evidence>
<accession>A0AAD4VMF8</accession>
<proteinExistence type="predicted"/>
<name>A0AAD4VMF8_PRUDU</name>
<sequence>MSRYGLRERWSPWSYASTSDGDNGEVVHVHIVASSLACHSLSGDGGTSLPLLAQVTSPWRCGNERCKSMSSDGNARSFSGATLHSSIPSVARPLPRADLSFACCS</sequence>
<dbReference type="AlphaFoldDB" id="A0AAD4VMF8"/>
<comment type="caution">
    <text evidence="1">The sequence shown here is derived from an EMBL/GenBank/DDBJ whole genome shotgun (WGS) entry which is preliminary data.</text>
</comment>
<keyword evidence="2" id="KW-1185">Reference proteome</keyword>